<dbReference type="InterPro" id="IPR050090">
    <property type="entry name" value="Tyrosine_recombinase_XerCD"/>
</dbReference>
<evidence type="ECO:0000313" key="8">
    <source>
        <dbReference type="Proteomes" id="UP000287969"/>
    </source>
</evidence>
<evidence type="ECO:0000256" key="4">
    <source>
        <dbReference type="PROSITE-ProRule" id="PRU01248"/>
    </source>
</evidence>
<dbReference type="KEGG" id="spoa:EQM13_09130"/>
<proteinExistence type="predicted"/>
<evidence type="ECO:0000256" key="3">
    <source>
        <dbReference type="ARBA" id="ARBA00023172"/>
    </source>
</evidence>
<feature type="domain" description="Tyr recombinase" evidence="5">
    <location>
        <begin position="107"/>
        <end position="259"/>
    </location>
</feature>
<name>A0A410QCN2_9FIRM</name>
<dbReference type="PANTHER" id="PTHR30349">
    <property type="entry name" value="PHAGE INTEGRASE-RELATED"/>
    <property type="match status" value="1"/>
</dbReference>
<evidence type="ECO:0000259" key="6">
    <source>
        <dbReference type="PROSITE" id="PS51900"/>
    </source>
</evidence>
<dbReference type="InterPro" id="IPR002104">
    <property type="entry name" value="Integrase_catalytic"/>
</dbReference>
<dbReference type="InterPro" id="IPR004107">
    <property type="entry name" value="Integrase_SAM-like_N"/>
</dbReference>
<keyword evidence="2 4" id="KW-0238">DNA-binding</keyword>
<dbReference type="Pfam" id="PF02899">
    <property type="entry name" value="Phage_int_SAM_1"/>
    <property type="match status" value="1"/>
</dbReference>
<dbReference type="OrthoDB" id="9801717at2"/>
<evidence type="ECO:0000256" key="2">
    <source>
        <dbReference type="ARBA" id="ARBA00023125"/>
    </source>
</evidence>
<dbReference type="GO" id="GO:0015074">
    <property type="term" value="P:DNA integration"/>
    <property type="evidence" value="ECO:0007669"/>
    <property type="project" value="UniProtKB-KW"/>
</dbReference>
<dbReference type="SUPFAM" id="SSF56349">
    <property type="entry name" value="DNA breaking-rejoining enzymes"/>
    <property type="match status" value="1"/>
</dbReference>
<evidence type="ECO:0000313" key="7">
    <source>
        <dbReference type="EMBL" id="QAT61740.1"/>
    </source>
</evidence>
<dbReference type="PANTHER" id="PTHR30349:SF81">
    <property type="entry name" value="TYROSINE RECOMBINASE XERC"/>
    <property type="match status" value="1"/>
</dbReference>
<accession>A0A410QCN2</accession>
<dbReference type="InterPro" id="IPR013762">
    <property type="entry name" value="Integrase-like_cat_sf"/>
</dbReference>
<gene>
    <name evidence="7" type="ORF">EQM13_09130</name>
</gene>
<dbReference type="AlphaFoldDB" id="A0A410QCN2"/>
<dbReference type="InterPro" id="IPR044068">
    <property type="entry name" value="CB"/>
</dbReference>
<dbReference type="Pfam" id="PF00589">
    <property type="entry name" value="Phage_integrase"/>
    <property type="match status" value="1"/>
</dbReference>
<reference evidence="8" key="1">
    <citation type="submission" date="2019-01" db="EMBL/GenBank/DDBJ databases">
        <title>Draft genomes of a novel of Sporanaerobacter strains.</title>
        <authorList>
            <person name="Ma S."/>
        </authorList>
    </citation>
    <scope>NUCLEOTIDE SEQUENCE [LARGE SCALE GENOMIC DNA]</scope>
    <source>
        <strain evidence="8">NJN-17</strain>
    </source>
</reference>
<keyword evidence="1" id="KW-0229">DNA integration</keyword>
<dbReference type="Gene3D" id="1.10.443.10">
    <property type="entry name" value="Intergrase catalytic core"/>
    <property type="match status" value="1"/>
</dbReference>
<organism evidence="7 8">
    <name type="scientific">Acidilutibacter cellobiosedens</name>
    <dbReference type="NCBI Taxonomy" id="2507161"/>
    <lineage>
        <taxon>Bacteria</taxon>
        <taxon>Bacillati</taxon>
        <taxon>Bacillota</taxon>
        <taxon>Tissierellia</taxon>
        <taxon>Tissierellales</taxon>
        <taxon>Acidilutibacteraceae</taxon>
        <taxon>Acidilutibacter</taxon>
    </lineage>
</organism>
<dbReference type="InterPro" id="IPR010998">
    <property type="entry name" value="Integrase_recombinase_N"/>
</dbReference>
<dbReference type="EMBL" id="CP035282">
    <property type="protein sequence ID" value="QAT61740.1"/>
    <property type="molecule type" value="Genomic_DNA"/>
</dbReference>
<dbReference type="Proteomes" id="UP000287969">
    <property type="component" value="Chromosome"/>
</dbReference>
<dbReference type="Gene3D" id="1.10.150.130">
    <property type="match status" value="1"/>
</dbReference>
<dbReference type="GO" id="GO:0006310">
    <property type="term" value="P:DNA recombination"/>
    <property type="evidence" value="ECO:0007669"/>
    <property type="project" value="UniProtKB-KW"/>
</dbReference>
<dbReference type="RefSeq" id="WP_071138640.1">
    <property type="nucleotide sequence ID" value="NZ_CP035282.1"/>
</dbReference>
<evidence type="ECO:0000256" key="1">
    <source>
        <dbReference type="ARBA" id="ARBA00022908"/>
    </source>
</evidence>
<dbReference type="PROSITE" id="PS51898">
    <property type="entry name" value="TYR_RECOMBINASE"/>
    <property type="match status" value="1"/>
</dbReference>
<keyword evidence="8" id="KW-1185">Reference proteome</keyword>
<evidence type="ECO:0000259" key="5">
    <source>
        <dbReference type="PROSITE" id="PS51898"/>
    </source>
</evidence>
<dbReference type="GO" id="GO:0003677">
    <property type="term" value="F:DNA binding"/>
    <property type="evidence" value="ECO:0007669"/>
    <property type="project" value="UniProtKB-UniRule"/>
</dbReference>
<feature type="domain" description="Core-binding (CB)" evidence="6">
    <location>
        <begin position="1"/>
        <end position="86"/>
    </location>
</feature>
<protein>
    <submittedName>
        <fullName evidence="7">Site-specific tyrosine recombinase XerD</fullName>
    </submittedName>
</protein>
<dbReference type="PROSITE" id="PS51900">
    <property type="entry name" value="CB"/>
    <property type="match status" value="1"/>
</dbReference>
<sequence length="259" mass="30481">MIEILKKFKNYLYEERGLSQNTLDSYLRDIQYFQGYLKTHTNVEKMEEVNKTFVITYLIQLQKEGKAFGTISRHLSSLKCFYQYLFYNGLIKENPTLNLKSPKYERKVPKALTLEEVDLLLSQPDINSFKGLRDKTMLELMYDTGMRVSQIIELNVSNVNSDIGYIESNFEGGRVISLGNCALKYLNLYIGKLRCQDFREEEEALFVNLSGKRLTRQGFWKIVKYYKEKAGIDKNITPYTLKKYIQNNGREHYESIRKN</sequence>
<dbReference type="InterPro" id="IPR011010">
    <property type="entry name" value="DNA_brk_join_enz"/>
</dbReference>
<keyword evidence="3" id="KW-0233">DNA recombination</keyword>